<accession>A0A7J0G315</accession>
<evidence type="ECO:0000313" key="2">
    <source>
        <dbReference type="Proteomes" id="UP000585474"/>
    </source>
</evidence>
<dbReference type="AlphaFoldDB" id="A0A7J0G315"/>
<reference evidence="1 2" key="1">
    <citation type="submission" date="2019-07" db="EMBL/GenBank/DDBJ databases">
        <title>De Novo Assembly of kiwifruit Actinidia rufa.</title>
        <authorList>
            <person name="Sugita-Konishi S."/>
            <person name="Sato K."/>
            <person name="Mori E."/>
            <person name="Abe Y."/>
            <person name="Kisaki G."/>
            <person name="Hamano K."/>
            <person name="Suezawa K."/>
            <person name="Otani M."/>
            <person name="Fukuda T."/>
            <person name="Manabe T."/>
            <person name="Gomi K."/>
            <person name="Tabuchi M."/>
            <person name="Akimitsu K."/>
            <person name="Kataoka I."/>
        </authorList>
    </citation>
    <scope>NUCLEOTIDE SEQUENCE [LARGE SCALE GENOMIC DNA]</scope>
    <source>
        <strain evidence="2">cv. Fuchu</strain>
    </source>
</reference>
<name>A0A7J0G315_9ERIC</name>
<evidence type="ECO:0000313" key="1">
    <source>
        <dbReference type="EMBL" id="GFZ05174.1"/>
    </source>
</evidence>
<keyword evidence="2" id="KW-1185">Reference proteome</keyword>
<dbReference type="EMBL" id="BJWL01000017">
    <property type="protein sequence ID" value="GFZ05174.1"/>
    <property type="molecule type" value="Genomic_DNA"/>
</dbReference>
<gene>
    <name evidence="1" type="ORF">Acr_17g0007460</name>
</gene>
<comment type="caution">
    <text evidence="1">The sequence shown here is derived from an EMBL/GenBank/DDBJ whole genome shotgun (WGS) entry which is preliminary data.</text>
</comment>
<proteinExistence type="predicted"/>
<sequence length="279" mass="31095">MWQLTHHASKPNILLRADRHFGIRAQIELGANQTSTRGTTQLQWGSLRRGSMAKLGQALVPGLSPPSKLDKITAPKLGQDTTADDDPKACQEIESDLYYELSSNSQDRDVDDMMASFQPCLRGMAGKVAWRRRRNPIAKIKNANGVWCSEPRDIEGIVVPDFETGFSSSNPDDNSIEAVLSAVSNRVTNDMNRRLLQPFREDEIVLGEMSKRGCVLFLSPPDPMNWQKLEWVVIRDARGHFVAGLSKKIKANGHLCMQSAWQLGRLSFFAETVLEGDSS</sequence>
<protein>
    <submittedName>
        <fullName evidence="1">Uncharacterized protein</fullName>
    </submittedName>
</protein>
<dbReference type="Proteomes" id="UP000585474">
    <property type="component" value="Unassembled WGS sequence"/>
</dbReference>
<organism evidence="1 2">
    <name type="scientific">Actinidia rufa</name>
    <dbReference type="NCBI Taxonomy" id="165716"/>
    <lineage>
        <taxon>Eukaryota</taxon>
        <taxon>Viridiplantae</taxon>
        <taxon>Streptophyta</taxon>
        <taxon>Embryophyta</taxon>
        <taxon>Tracheophyta</taxon>
        <taxon>Spermatophyta</taxon>
        <taxon>Magnoliopsida</taxon>
        <taxon>eudicotyledons</taxon>
        <taxon>Gunneridae</taxon>
        <taxon>Pentapetalae</taxon>
        <taxon>asterids</taxon>
        <taxon>Ericales</taxon>
        <taxon>Actinidiaceae</taxon>
        <taxon>Actinidia</taxon>
    </lineage>
</organism>